<dbReference type="EnsemblMetazoa" id="XM_014388601.2">
    <property type="protein sequence ID" value="XP_014244087.1"/>
    <property type="gene ID" value="LOC106663629"/>
</dbReference>
<gene>
    <name evidence="7" type="primary">106663629</name>
</gene>
<evidence type="ECO:0000313" key="8">
    <source>
        <dbReference type="Proteomes" id="UP000494040"/>
    </source>
</evidence>
<dbReference type="PROSITE" id="PS00893">
    <property type="entry name" value="NUDIX_BOX"/>
    <property type="match status" value="1"/>
</dbReference>
<dbReference type="AlphaFoldDB" id="A0A8I6RF40"/>
<keyword evidence="3" id="KW-0547">Nucleotide-binding</keyword>
<evidence type="ECO:0000256" key="1">
    <source>
        <dbReference type="ARBA" id="ARBA00005582"/>
    </source>
</evidence>
<comment type="similarity">
    <text evidence="1">Belongs to the Nudix hydrolase family.</text>
</comment>
<dbReference type="Pfam" id="PF00293">
    <property type="entry name" value="NUDIX"/>
    <property type="match status" value="1"/>
</dbReference>
<dbReference type="InterPro" id="IPR051325">
    <property type="entry name" value="Nudix_hydrolase_domain"/>
</dbReference>
<dbReference type="InterPro" id="IPR015797">
    <property type="entry name" value="NUDIX_hydrolase-like_dom_sf"/>
</dbReference>
<dbReference type="GO" id="GO:0000166">
    <property type="term" value="F:nucleotide binding"/>
    <property type="evidence" value="ECO:0007669"/>
    <property type="project" value="UniProtKB-KW"/>
</dbReference>
<name>A0A8I6RF40_CIMLE</name>
<dbReference type="EnsemblMetazoa" id="XM_014388602.2">
    <property type="protein sequence ID" value="XP_014244088.1"/>
    <property type="gene ID" value="LOC106663629"/>
</dbReference>
<dbReference type="InterPro" id="IPR020084">
    <property type="entry name" value="NUDIX_hydrolase_CS"/>
</dbReference>
<dbReference type="InterPro" id="IPR000086">
    <property type="entry name" value="NUDIX_hydrolase_dom"/>
</dbReference>
<dbReference type="Proteomes" id="UP000494040">
    <property type="component" value="Unassembled WGS sequence"/>
</dbReference>
<dbReference type="Gene3D" id="3.90.79.10">
    <property type="entry name" value="Nucleoside Triphosphate Pyrophosphohydrolase"/>
    <property type="match status" value="1"/>
</dbReference>
<dbReference type="PANTHER" id="PTHR21340:SF0">
    <property type="entry name" value="BIS(5'-NUCLEOSYL)-TETRAPHOSPHATASE [ASYMMETRICAL]"/>
    <property type="match status" value="1"/>
</dbReference>
<keyword evidence="4" id="KW-0378">Hydrolase</keyword>
<sequence>MTLVKAAGLVICRHESGSWKYLLLQASYGDFHWTPPKGHVDPGEELLETAFRETEEEAGLKKDQLKLKDFKLMLNYSVKGKPKEVTYWLAEYTGQNPVVLSREHKDYKWSSLDEALGYVKYDETKTLLKKCQEYLISNNEQSK</sequence>
<evidence type="ECO:0000313" key="7">
    <source>
        <dbReference type="EnsemblMetazoa" id="XP_014244088.1"/>
    </source>
</evidence>
<reference evidence="7" key="1">
    <citation type="submission" date="2022-01" db="UniProtKB">
        <authorList>
            <consortium name="EnsemblMetazoa"/>
        </authorList>
    </citation>
    <scope>IDENTIFICATION</scope>
</reference>
<dbReference type="OMA" id="CGQIEYL"/>
<dbReference type="OrthoDB" id="276276at2759"/>
<proteinExistence type="inferred from homology"/>
<evidence type="ECO:0000256" key="2">
    <source>
        <dbReference type="ARBA" id="ARBA00018911"/>
    </source>
</evidence>
<accession>A0A8I6RF40</accession>
<dbReference type="CDD" id="cd03428">
    <property type="entry name" value="NUDIX_Ap4A_Nudt2"/>
    <property type="match status" value="1"/>
</dbReference>
<dbReference type="PROSITE" id="PS51462">
    <property type="entry name" value="NUDIX"/>
    <property type="match status" value="1"/>
</dbReference>
<protein>
    <recommendedName>
        <fullName evidence="2">Bis(5'-nucleosyl)-tetraphosphatase [asymmetrical]</fullName>
    </recommendedName>
    <alternativeName>
        <fullName evidence="5">Diadenosine 5',5'''-P1,P4-tetraphosphate asymmetrical hydrolase</fullName>
    </alternativeName>
</protein>
<organism evidence="7 8">
    <name type="scientific">Cimex lectularius</name>
    <name type="common">Bed bug</name>
    <name type="synonym">Acanthia lectularia</name>
    <dbReference type="NCBI Taxonomy" id="79782"/>
    <lineage>
        <taxon>Eukaryota</taxon>
        <taxon>Metazoa</taxon>
        <taxon>Ecdysozoa</taxon>
        <taxon>Arthropoda</taxon>
        <taxon>Hexapoda</taxon>
        <taxon>Insecta</taxon>
        <taxon>Pterygota</taxon>
        <taxon>Neoptera</taxon>
        <taxon>Paraneoptera</taxon>
        <taxon>Hemiptera</taxon>
        <taxon>Heteroptera</taxon>
        <taxon>Panheteroptera</taxon>
        <taxon>Cimicomorpha</taxon>
        <taxon>Cimicidae</taxon>
        <taxon>Cimex</taxon>
    </lineage>
</organism>
<evidence type="ECO:0000256" key="4">
    <source>
        <dbReference type="ARBA" id="ARBA00022801"/>
    </source>
</evidence>
<dbReference type="InterPro" id="IPR003565">
    <property type="entry name" value="Tetra_PHTase"/>
</dbReference>
<dbReference type="GO" id="GO:0006754">
    <property type="term" value="P:ATP biosynthetic process"/>
    <property type="evidence" value="ECO:0007669"/>
    <property type="project" value="TreeGrafter"/>
</dbReference>
<dbReference type="GO" id="GO:0006167">
    <property type="term" value="P:AMP biosynthetic process"/>
    <property type="evidence" value="ECO:0007669"/>
    <property type="project" value="TreeGrafter"/>
</dbReference>
<keyword evidence="8" id="KW-1185">Reference proteome</keyword>
<dbReference type="EnsemblMetazoa" id="XM_014388603.2">
    <property type="protein sequence ID" value="XP_014244089.1"/>
    <property type="gene ID" value="LOC106663629"/>
</dbReference>
<dbReference type="PRINTS" id="PR01405">
    <property type="entry name" value="TETRPHPHTASE"/>
</dbReference>
<dbReference type="KEGG" id="clec:106663629"/>
<dbReference type="PANTHER" id="PTHR21340">
    <property type="entry name" value="DIADENOSINE 5,5-P1,P4-TETRAPHOSPHATE PYROPHOSPHOHYDROLASE MUTT"/>
    <property type="match status" value="1"/>
</dbReference>
<evidence type="ECO:0000256" key="5">
    <source>
        <dbReference type="ARBA" id="ARBA00032644"/>
    </source>
</evidence>
<dbReference type="EnsemblMetazoa" id="XM_024227130.1">
    <property type="protein sequence ID" value="XP_024082898.1"/>
    <property type="gene ID" value="LOC106663629"/>
</dbReference>
<dbReference type="GO" id="GO:0004081">
    <property type="term" value="F:bis(5'-nucleosyl)-tetraphosphatase (asymmetrical) activity"/>
    <property type="evidence" value="ECO:0007669"/>
    <property type="project" value="TreeGrafter"/>
</dbReference>
<evidence type="ECO:0000259" key="6">
    <source>
        <dbReference type="PROSITE" id="PS51462"/>
    </source>
</evidence>
<feature type="domain" description="Nudix hydrolase" evidence="6">
    <location>
        <begin position="2"/>
        <end position="131"/>
    </location>
</feature>
<evidence type="ECO:0000256" key="3">
    <source>
        <dbReference type="ARBA" id="ARBA00022741"/>
    </source>
</evidence>
<dbReference type="SUPFAM" id="SSF55811">
    <property type="entry name" value="Nudix"/>
    <property type="match status" value="1"/>
</dbReference>